<evidence type="ECO:0000313" key="14">
    <source>
        <dbReference type="EMBL" id="KAL1517862.1"/>
    </source>
</evidence>
<comment type="subcellular location">
    <subcellularLocation>
        <location evidence="1">Cytoplasm</location>
        <location evidence="1">Cytoskeleton</location>
    </subcellularLocation>
</comment>
<comment type="caution">
    <text evidence="14">The sequence shown here is derived from an EMBL/GenBank/DDBJ whole genome shotgun (WGS) entry which is preliminary data.</text>
</comment>
<evidence type="ECO:0000256" key="5">
    <source>
        <dbReference type="ARBA" id="ARBA00023054"/>
    </source>
</evidence>
<feature type="compositionally biased region" description="Basic and acidic residues" evidence="12">
    <location>
        <begin position="774"/>
        <end position="789"/>
    </location>
</feature>
<gene>
    <name evidence="14" type="ORF">ABEB36_001570</name>
</gene>
<dbReference type="GO" id="GO:0005524">
    <property type="term" value="F:ATP binding"/>
    <property type="evidence" value="ECO:0007669"/>
    <property type="project" value="UniProtKB-UniRule"/>
</dbReference>
<name>A0ABD1FFM0_HYPHA</name>
<reference evidence="14 15" key="1">
    <citation type="submission" date="2024-05" db="EMBL/GenBank/DDBJ databases">
        <title>Genetic variation in Jamaican populations of the coffee berry borer (Hypothenemus hampei).</title>
        <authorList>
            <person name="Errbii M."/>
            <person name="Myrie A."/>
        </authorList>
    </citation>
    <scope>NUCLEOTIDE SEQUENCE [LARGE SCALE GENOMIC DNA]</scope>
    <source>
        <strain evidence="14">JA-Hopewell-2020-01-JO</strain>
        <tissue evidence="14">Whole body</tissue>
    </source>
</reference>
<dbReference type="SUPFAM" id="SSF52540">
    <property type="entry name" value="P-loop containing nucleoside triphosphate hydrolases"/>
    <property type="match status" value="1"/>
</dbReference>
<dbReference type="SMART" id="SM00129">
    <property type="entry name" value="KISc"/>
    <property type="match status" value="1"/>
</dbReference>
<feature type="binding site" evidence="9">
    <location>
        <begin position="163"/>
        <end position="170"/>
    </location>
    <ligand>
        <name>ATP</name>
        <dbReference type="ChEBI" id="CHEBI:30616"/>
    </ligand>
</feature>
<comment type="similarity">
    <text evidence="8">Belongs to the TRAFAC class myosin-kinesin ATPase superfamily. Kinesin family. KIN-8 subfamily.</text>
</comment>
<dbReference type="CDD" id="cd01370">
    <property type="entry name" value="KISc_KIP3_like"/>
    <property type="match status" value="1"/>
</dbReference>
<feature type="coiled-coil region" evidence="11">
    <location>
        <begin position="414"/>
        <end position="441"/>
    </location>
</feature>
<keyword evidence="3 9" id="KW-0547">Nucleotide-binding</keyword>
<dbReference type="FunFam" id="3.40.850.10:FF:000054">
    <property type="entry name" value="Kinesin-like protein"/>
    <property type="match status" value="1"/>
</dbReference>
<evidence type="ECO:0000256" key="10">
    <source>
        <dbReference type="RuleBase" id="RU000394"/>
    </source>
</evidence>
<evidence type="ECO:0000256" key="3">
    <source>
        <dbReference type="ARBA" id="ARBA00022741"/>
    </source>
</evidence>
<dbReference type="GO" id="GO:0003774">
    <property type="term" value="F:cytoskeletal motor activity"/>
    <property type="evidence" value="ECO:0007669"/>
    <property type="project" value="UniProtKB-UniRule"/>
</dbReference>
<keyword evidence="4 9" id="KW-0067">ATP-binding</keyword>
<feature type="compositionally biased region" description="Polar residues" evidence="12">
    <location>
        <begin position="799"/>
        <end position="809"/>
    </location>
</feature>
<dbReference type="Pfam" id="PF00225">
    <property type="entry name" value="Kinesin"/>
    <property type="match status" value="1"/>
</dbReference>
<keyword evidence="7" id="KW-0963">Cytoplasm</keyword>
<dbReference type="EMBL" id="JBDJPC010000001">
    <property type="protein sequence ID" value="KAL1517862.1"/>
    <property type="molecule type" value="Genomic_DNA"/>
</dbReference>
<protein>
    <recommendedName>
        <fullName evidence="10">Kinesin-like protein</fullName>
    </recommendedName>
</protein>
<dbReference type="AlphaFoldDB" id="A0ABD1FFM0"/>
<keyword evidence="2 10" id="KW-0493">Microtubule</keyword>
<evidence type="ECO:0000256" key="8">
    <source>
        <dbReference type="ARBA" id="ARBA00060769"/>
    </source>
</evidence>
<evidence type="ECO:0000313" key="15">
    <source>
        <dbReference type="Proteomes" id="UP001566132"/>
    </source>
</evidence>
<dbReference type="Gene3D" id="3.40.850.10">
    <property type="entry name" value="Kinesin motor domain"/>
    <property type="match status" value="1"/>
</dbReference>
<evidence type="ECO:0000256" key="2">
    <source>
        <dbReference type="ARBA" id="ARBA00022701"/>
    </source>
</evidence>
<evidence type="ECO:0000256" key="12">
    <source>
        <dbReference type="SAM" id="MobiDB-lite"/>
    </source>
</evidence>
<dbReference type="PANTHER" id="PTHR47968:SF65">
    <property type="entry name" value="KINESIN MOTOR DOMAIN-CONTAINING PROTEIN"/>
    <property type="match status" value="1"/>
</dbReference>
<organism evidence="14 15">
    <name type="scientific">Hypothenemus hampei</name>
    <name type="common">Coffee berry borer</name>
    <dbReference type="NCBI Taxonomy" id="57062"/>
    <lineage>
        <taxon>Eukaryota</taxon>
        <taxon>Metazoa</taxon>
        <taxon>Ecdysozoa</taxon>
        <taxon>Arthropoda</taxon>
        <taxon>Hexapoda</taxon>
        <taxon>Insecta</taxon>
        <taxon>Pterygota</taxon>
        <taxon>Neoptera</taxon>
        <taxon>Endopterygota</taxon>
        <taxon>Coleoptera</taxon>
        <taxon>Polyphaga</taxon>
        <taxon>Cucujiformia</taxon>
        <taxon>Curculionidae</taxon>
        <taxon>Scolytinae</taxon>
        <taxon>Hypothenemus</taxon>
    </lineage>
</organism>
<dbReference type="PRINTS" id="PR00380">
    <property type="entry name" value="KINESINHEAVY"/>
</dbReference>
<dbReference type="InterPro" id="IPR027417">
    <property type="entry name" value="P-loop_NTPase"/>
</dbReference>
<proteinExistence type="inferred from homology"/>
<keyword evidence="5 11" id="KW-0175">Coiled coil</keyword>
<dbReference type="GO" id="GO:0005874">
    <property type="term" value="C:microtubule"/>
    <property type="evidence" value="ECO:0007669"/>
    <property type="project" value="UniProtKB-KW"/>
</dbReference>
<evidence type="ECO:0000259" key="13">
    <source>
        <dbReference type="PROSITE" id="PS50067"/>
    </source>
</evidence>
<dbReference type="Proteomes" id="UP001566132">
    <property type="component" value="Unassembled WGS sequence"/>
</dbReference>
<keyword evidence="6 9" id="KW-0505">Motor protein</keyword>
<dbReference type="InterPro" id="IPR036961">
    <property type="entry name" value="Kinesin_motor_dom_sf"/>
</dbReference>
<keyword evidence="15" id="KW-1185">Reference proteome</keyword>
<evidence type="ECO:0000256" key="1">
    <source>
        <dbReference type="ARBA" id="ARBA00004245"/>
    </source>
</evidence>
<evidence type="ECO:0000256" key="9">
    <source>
        <dbReference type="PROSITE-ProRule" id="PRU00283"/>
    </source>
</evidence>
<dbReference type="PANTHER" id="PTHR47968">
    <property type="entry name" value="CENTROMERE PROTEIN E"/>
    <property type="match status" value="1"/>
</dbReference>
<dbReference type="InterPro" id="IPR027640">
    <property type="entry name" value="Kinesin-like_fam"/>
</dbReference>
<accession>A0ABD1FFM0</accession>
<feature type="region of interest" description="Disordered" evidence="12">
    <location>
        <begin position="752"/>
        <end position="809"/>
    </location>
</feature>
<dbReference type="InterPro" id="IPR019821">
    <property type="entry name" value="Kinesin_motor_CS"/>
</dbReference>
<feature type="domain" description="Kinesin motor" evidence="13">
    <location>
        <begin position="60"/>
        <end position="399"/>
    </location>
</feature>
<dbReference type="InterPro" id="IPR001752">
    <property type="entry name" value="Kinesin_motor_dom"/>
</dbReference>
<evidence type="ECO:0000256" key="7">
    <source>
        <dbReference type="ARBA" id="ARBA00023212"/>
    </source>
</evidence>
<dbReference type="PROSITE" id="PS00411">
    <property type="entry name" value="KINESIN_MOTOR_1"/>
    <property type="match status" value="1"/>
</dbReference>
<dbReference type="PROSITE" id="PS50067">
    <property type="entry name" value="KINESIN_MOTOR_2"/>
    <property type="match status" value="1"/>
</dbReference>
<evidence type="ECO:0000256" key="11">
    <source>
        <dbReference type="SAM" id="Coils"/>
    </source>
</evidence>
<evidence type="ECO:0000256" key="6">
    <source>
        <dbReference type="ARBA" id="ARBA00023175"/>
    </source>
</evidence>
<sequence length="809" mass="91309">MLKNKIVKVPNMVKTVKKVDSVVTPRRRISLGKSGGAIEKVSKVLSRPVSGVPRVSPNCNIRVIVRVRPTNEKEQQENYQNVVKVIDDQMLIFDPKDDEQPFFYHGVQQKRRDLLKKPKRDVTFVFDRVFNDNSSNIEVFTNSTKSLIDALMDGCNCSVFAYGATGAGKTFTMIGNTECPGITYLTMRELFQRKNDLSAEREFELMVTYIEVYNELVKDLLNPGQPLNLREDSKFGVVISGVKGHKINDPEEMFNLLRQGNKRRTQHPTDANAESSRSHAVFQVYIQMTIKGTREVRRAKLSMIDLAGSERGSSTGYVGARFKEGANINKSLLALGNCINSLADGHRHVPYRDSKLTRLLKDSLGGNCHTIMIANISPSSLSFDDTYNTLKYANQAKRIKTNITRNIVNVDMHVDQYIKLVSDLQTENASLKAEVAQLKSELLGRSTPEATSASVSCNEQKRSSLNKTHVIEQALVSNEQENVDPTSLQFFNAFVDKKKVLLEREFQLQSSELGMSVRRKLNNETEARLSIFYLDTPTKEETRKKLNEQAQRHEKKEIRTNAEIQENRKLQVELDGKIAEILDIHPELNEINKFAMLEIEALKNKYERDLEKKEKNLILDEYNAKCKLLESMANLTGSLFLAVGGKDDAPKHIKKKYEELVATFDGKKCLRWRDDDTKSHLDSGLSSLTSIQSAPEDKCQAPKRKIELDSQVSLEITSRNNESFTISKNSSPAASIVAKAYKNPSAKRLALAVSPRRRMSPQSKTPPRGKLTSRNRDRLPGNKTPRPDTARLNGKKAVTKSSSSRPKWI</sequence>
<keyword evidence="7" id="KW-0206">Cytoskeleton</keyword>
<evidence type="ECO:0000256" key="4">
    <source>
        <dbReference type="ARBA" id="ARBA00022840"/>
    </source>
</evidence>